<feature type="non-terminal residue" evidence="6">
    <location>
        <position position="1"/>
    </location>
</feature>
<dbReference type="AlphaFoldDB" id="A0A6V7HB92"/>
<dbReference type="InterPro" id="IPR003958">
    <property type="entry name" value="CBFA_NFYB_domain"/>
</dbReference>
<comment type="subcellular location">
    <subcellularLocation>
        <location evidence="1">Nucleus</location>
    </subcellularLocation>
</comment>
<dbReference type="InterPro" id="IPR009072">
    <property type="entry name" value="Histone-fold"/>
</dbReference>
<dbReference type="GO" id="GO:0008622">
    <property type="term" value="C:epsilon DNA polymerase complex"/>
    <property type="evidence" value="ECO:0007669"/>
    <property type="project" value="TreeGrafter"/>
</dbReference>
<dbReference type="GO" id="GO:0031507">
    <property type="term" value="P:heterochromatin formation"/>
    <property type="evidence" value="ECO:0007669"/>
    <property type="project" value="TreeGrafter"/>
</dbReference>
<feature type="compositionally biased region" description="Basic and acidic residues" evidence="4">
    <location>
        <begin position="194"/>
        <end position="215"/>
    </location>
</feature>
<evidence type="ECO:0000256" key="2">
    <source>
        <dbReference type="ARBA" id="ARBA00023242"/>
    </source>
</evidence>
<proteinExistence type="predicted"/>
<dbReference type="GO" id="GO:0008623">
    <property type="term" value="C:CHRAC"/>
    <property type="evidence" value="ECO:0007669"/>
    <property type="project" value="TreeGrafter"/>
</dbReference>
<dbReference type="OrthoDB" id="1707486at2759"/>
<keyword evidence="2" id="KW-0539">Nucleus</keyword>
<evidence type="ECO:0000256" key="3">
    <source>
        <dbReference type="ARBA" id="ARBA00039793"/>
    </source>
</evidence>
<dbReference type="SUPFAM" id="SSF47113">
    <property type="entry name" value="Histone-fold"/>
    <property type="match status" value="1"/>
</dbReference>
<accession>A0A6V7HB92</accession>
<sequence length="309" mass="33012">SACASSFSTETVSAGNVSACASSFSTETVSAVVSLALGDVYDSAAFALTPGGGIAYSCCGKGKPLASLAYSTSMCLMKGLFNAALAASASSLSYACNNISNMAERLEDLNLPNAVVTRIIKEALPEGVTIAKDARTAVAKASSIFILYLTSSANIIAKKGNRKTISGQDVIQAMNDIDFDQFVDPLQESLENFRKAQKEKKDATSKKKQQKKDGDDVIEEEDGGREVMALQCEFYDLSHFYTLDNLKKSYLHNLNSNKGVHMVEKLLHTIRKMKSGSNDGKEARNGKQCNAPAIATCRTNVGSNISNKP</sequence>
<evidence type="ECO:0000313" key="6">
    <source>
        <dbReference type="EMBL" id="CAD1477231.1"/>
    </source>
</evidence>
<protein>
    <recommendedName>
        <fullName evidence="3">DNA polymerase epsilon subunit 3</fullName>
    </recommendedName>
</protein>
<dbReference type="Proteomes" id="UP000752696">
    <property type="component" value="Unassembled WGS sequence"/>
</dbReference>
<name>A0A6V7HB92_9HYME</name>
<dbReference type="Pfam" id="PF00808">
    <property type="entry name" value="CBFD_NFYB_HMF"/>
    <property type="match status" value="1"/>
</dbReference>
<dbReference type="CDD" id="cd22928">
    <property type="entry name" value="HFD_POLE3_DPB4"/>
    <property type="match status" value="1"/>
</dbReference>
<dbReference type="GO" id="GO:0031490">
    <property type="term" value="F:chromatin DNA binding"/>
    <property type="evidence" value="ECO:0007669"/>
    <property type="project" value="TreeGrafter"/>
</dbReference>
<comment type="caution">
    <text evidence="6">The sequence shown here is derived from an EMBL/GenBank/DDBJ whole genome shotgun (WGS) entry which is preliminary data.</text>
</comment>
<keyword evidence="7" id="KW-1185">Reference proteome</keyword>
<dbReference type="InterPro" id="IPR051377">
    <property type="entry name" value="DNA_Pol-Epsilon_Subunit"/>
</dbReference>
<evidence type="ECO:0000256" key="4">
    <source>
        <dbReference type="SAM" id="MobiDB-lite"/>
    </source>
</evidence>
<dbReference type="GO" id="GO:0006272">
    <property type="term" value="P:leading strand elongation"/>
    <property type="evidence" value="ECO:0007669"/>
    <property type="project" value="TreeGrafter"/>
</dbReference>
<feature type="region of interest" description="Disordered" evidence="4">
    <location>
        <begin position="194"/>
        <end position="220"/>
    </location>
</feature>
<dbReference type="Gene3D" id="1.10.20.10">
    <property type="entry name" value="Histone, subunit A"/>
    <property type="match status" value="1"/>
</dbReference>
<reference evidence="6" key="1">
    <citation type="submission" date="2020-07" db="EMBL/GenBank/DDBJ databases">
        <authorList>
            <person name="Nazaruddin N."/>
        </authorList>
    </citation>
    <scope>NUCLEOTIDE SEQUENCE</scope>
</reference>
<dbReference type="PANTHER" id="PTHR46172">
    <property type="entry name" value="DNA POLYMERASE EPSILON SUBUNIT 3"/>
    <property type="match status" value="1"/>
</dbReference>
<evidence type="ECO:0000313" key="7">
    <source>
        <dbReference type="Proteomes" id="UP000752696"/>
    </source>
</evidence>
<feature type="domain" description="Transcription factor CBF/NF-Y/archaeal histone" evidence="5">
    <location>
        <begin position="110"/>
        <end position="174"/>
    </location>
</feature>
<organism evidence="6 7">
    <name type="scientific">Heterotrigona itama</name>
    <dbReference type="NCBI Taxonomy" id="395501"/>
    <lineage>
        <taxon>Eukaryota</taxon>
        <taxon>Metazoa</taxon>
        <taxon>Ecdysozoa</taxon>
        <taxon>Arthropoda</taxon>
        <taxon>Hexapoda</taxon>
        <taxon>Insecta</taxon>
        <taxon>Pterygota</taxon>
        <taxon>Neoptera</taxon>
        <taxon>Endopterygota</taxon>
        <taxon>Hymenoptera</taxon>
        <taxon>Apocrita</taxon>
        <taxon>Aculeata</taxon>
        <taxon>Apoidea</taxon>
        <taxon>Anthophila</taxon>
        <taxon>Apidae</taxon>
        <taxon>Heterotrigona</taxon>
    </lineage>
</organism>
<dbReference type="PANTHER" id="PTHR46172:SF1">
    <property type="entry name" value="DNA POLYMERASE EPSILON SUBUNIT 3"/>
    <property type="match status" value="1"/>
</dbReference>
<gene>
    <name evidence="6" type="ORF">MHI_LOCUS717286</name>
</gene>
<evidence type="ECO:0000259" key="5">
    <source>
        <dbReference type="Pfam" id="PF00808"/>
    </source>
</evidence>
<dbReference type="EMBL" id="CAJDYZ010009916">
    <property type="protein sequence ID" value="CAD1477231.1"/>
    <property type="molecule type" value="Genomic_DNA"/>
</dbReference>
<dbReference type="GO" id="GO:0006974">
    <property type="term" value="P:DNA damage response"/>
    <property type="evidence" value="ECO:0007669"/>
    <property type="project" value="TreeGrafter"/>
</dbReference>
<dbReference type="GO" id="GO:0046982">
    <property type="term" value="F:protein heterodimerization activity"/>
    <property type="evidence" value="ECO:0007669"/>
    <property type="project" value="InterPro"/>
</dbReference>
<evidence type="ECO:0000256" key="1">
    <source>
        <dbReference type="ARBA" id="ARBA00004123"/>
    </source>
</evidence>